<dbReference type="SUPFAM" id="SSF56112">
    <property type="entry name" value="Protein kinase-like (PK-like)"/>
    <property type="match status" value="1"/>
</dbReference>
<evidence type="ECO:0000256" key="2">
    <source>
        <dbReference type="ARBA" id="ARBA00022679"/>
    </source>
</evidence>
<feature type="compositionally biased region" description="Basic and acidic residues" evidence="6">
    <location>
        <begin position="867"/>
        <end position="878"/>
    </location>
</feature>
<dbReference type="PANTHER" id="PTHR24058">
    <property type="entry name" value="DUAL SPECIFICITY PROTEIN KINASE"/>
    <property type="match status" value="1"/>
</dbReference>
<evidence type="ECO:0000313" key="8">
    <source>
        <dbReference type="EMBL" id="CAK0870422.1"/>
    </source>
</evidence>
<evidence type="ECO:0000256" key="3">
    <source>
        <dbReference type="ARBA" id="ARBA00022741"/>
    </source>
</evidence>
<feature type="compositionally biased region" description="Basic and acidic residues" evidence="6">
    <location>
        <begin position="913"/>
        <end position="923"/>
    </location>
</feature>
<dbReference type="InterPro" id="IPR008271">
    <property type="entry name" value="Ser/Thr_kinase_AS"/>
</dbReference>
<keyword evidence="9" id="KW-1185">Reference proteome</keyword>
<dbReference type="InterPro" id="IPR050494">
    <property type="entry name" value="Ser_Thr_dual-spec_kinase"/>
</dbReference>
<dbReference type="EMBL" id="CAUYUJ010016960">
    <property type="protein sequence ID" value="CAK0870422.1"/>
    <property type="molecule type" value="Genomic_DNA"/>
</dbReference>
<feature type="compositionally biased region" description="Basic and acidic residues" evidence="6">
    <location>
        <begin position="417"/>
        <end position="431"/>
    </location>
</feature>
<dbReference type="Pfam" id="PF00069">
    <property type="entry name" value="Pkinase"/>
    <property type="match status" value="1"/>
</dbReference>
<dbReference type="PROSITE" id="PS50011">
    <property type="entry name" value="PROTEIN_KINASE_DOM"/>
    <property type="match status" value="1"/>
</dbReference>
<feature type="region of interest" description="Disordered" evidence="6">
    <location>
        <begin position="867"/>
        <end position="923"/>
    </location>
</feature>
<feature type="compositionally biased region" description="Basic and acidic residues" evidence="6">
    <location>
        <begin position="387"/>
        <end position="398"/>
    </location>
</feature>
<feature type="compositionally biased region" description="Basic and acidic residues" evidence="6">
    <location>
        <begin position="313"/>
        <end position="324"/>
    </location>
</feature>
<feature type="compositionally biased region" description="Basic and acidic residues" evidence="6">
    <location>
        <begin position="473"/>
        <end position="482"/>
    </location>
</feature>
<dbReference type="Gene3D" id="3.30.200.20">
    <property type="entry name" value="Phosphorylase Kinase, domain 1"/>
    <property type="match status" value="1"/>
</dbReference>
<feature type="domain" description="Protein kinase" evidence="7">
    <location>
        <begin position="559"/>
        <end position="883"/>
    </location>
</feature>
<gene>
    <name evidence="8" type="ORF">PCOR1329_LOCUS56542</name>
</gene>
<dbReference type="Gene3D" id="1.10.510.10">
    <property type="entry name" value="Transferase(Phosphotransferase) domain 1"/>
    <property type="match status" value="1"/>
</dbReference>
<evidence type="ECO:0000256" key="5">
    <source>
        <dbReference type="ARBA" id="ARBA00022840"/>
    </source>
</evidence>
<dbReference type="Proteomes" id="UP001189429">
    <property type="component" value="Unassembled WGS sequence"/>
</dbReference>
<feature type="compositionally biased region" description="Basic residues" evidence="6">
    <location>
        <begin position="325"/>
        <end position="335"/>
    </location>
</feature>
<evidence type="ECO:0000256" key="1">
    <source>
        <dbReference type="ARBA" id="ARBA00022527"/>
    </source>
</evidence>
<evidence type="ECO:0000256" key="4">
    <source>
        <dbReference type="ARBA" id="ARBA00022777"/>
    </source>
</evidence>
<dbReference type="InterPro" id="IPR000719">
    <property type="entry name" value="Prot_kinase_dom"/>
</dbReference>
<dbReference type="PROSITE" id="PS00108">
    <property type="entry name" value="PROTEIN_KINASE_ST"/>
    <property type="match status" value="1"/>
</dbReference>
<keyword evidence="1" id="KW-0723">Serine/threonine-protein kinase</keyword>
<feature type="compositionally biased region" description="Basic and acidic residues" evidence="6">
    <location>
        <begin position="364"/>
        <end position="375"/>
    </location>
</feature>
<dbReference type="PANTHER" id="PTHR24058:SF103">
    <property type="entry name" value="SERINE_THREONINE-PROTEIN KINASE PRP4 HOMOLOG"/>
    <property type="match status" value="1"/>
</dbReference>
<keyword evidence="3" id="KW-0547">Nucleotide-binding</keyword>
<evidence type="ECO:0000313" key="9">
    <source>
        <dbReference type="Proteomes" id="UP001189429"/>
    </source>
</evidence>
<comment type="caution">
    <text evidence="8">The sequence shown here is derived from an EMBL/GenBank/DDBJ whole genome shotgun (WGS) entry which is preliminary data.</text>
</comment>
<keyword evidence="2" id="KW-0808">Transferase</keyword>
<feature type="region of interest" description="Disordered" evidence="6">
    <location>
        <begin position="278"/>
        <end position="482"/>
    </location>
</feature>
<name>A0ABN9VFN7_9DINO</name>
<keyword evidence="4" id="KW-0418">Kinase</keyword>
<dbReference type="SMART" id="SM00220">
    <property type="entry name" value="S_TKc"/>
    <property type="match status" value="1"/>
</dbReference>
<dbReference type="InterPro" id="IPR011009">
    <property type="entry name" value="Kinase-like_dom_sf"/>
</dbReference>
<accession>A0ABN9VFN7</accession>
<reference evidence="8" key="1">
    <citation type="submission" date="2023-10" db="EMBL/GenBank/DDBJ databases">
        <authorList>
            <person name="Chen Y."/>
            <person name="Shah S."/>
            <person name="Dougan E. K."/>
            <person name="Thang M."/>
            <person name="Chan C."/>
        </authorList>
    </citation>
    <scope>NUCLEOTIDE SEQUENCE [LARGE SCALE GENOMIC DNA]</scope>
</reference>
<feature type="compositionally biased region" description="Low complexity" evidence="6">
    <location>
        <begin position="354"/>
        <end position="363"/>
    </location>
</feature>
<evidence type="ECO:0000256" key="6">
    <source>
        <dbReference type="SAM" id="MobiDB-lite"/>
    </source>
</evidence>
<keyword evidence="5" id="KW-0067">ATP-binding</keyword>
<proteinExistence type="predicted"/>
<feature type="compositionally biased region" description="Basic residues" evidence="6">
    <location>
        <begin position="303"/>
        <end position="312"/>
    </location>
</feature>
<protein>
    <recommendedName>
        <fullName evidence="7">Protein kinase domain-containing protein</fullName>
    </recommendedName>
</protein>
<organism evidence="8 9">
    <name type="scientific">Prorocentrum cordatum</name>
    <dbReference type="NCBI Taxonomy" id="2364126"/>
    <lineage>
        <taxon>Eukaryota</taxon>
        <taxon>Sar</taxon>
        <taxon>Alveolata</taxon>
        <taxon>Dinophyceae</taxon>
        <taxon>Prorocentrales</taxon>
        <taxon>Prorocentraceae</taxon>
        <taxon>Prorocentrum</taxon>
    </lineage>
</organism>
<sequence>MHIDRYKQDNVFKILLDDIMNTVKNLISRQLYDFVDTDQVSATLISHIMSIQSENSMSYEGIRRVINAIQTATAPQPRQNHDDAHLQDHSTRDAINRLVDSISSISYAKITQLFELHTHNIINDSLATVINLDSMYDEAHDPDRRDGHDQIMNYLIGAIRNNQGKHISNPPAQPIMTANPKDLTLLTHGPTTLKRMDYQTSTLIAQRTRSMITGGHIPTGKEAYLFDARYPNLCSDITSASDGHEEGEEYFLSDDHMSYKTGADAHTSQASAWARTMSGHGYGESKRRAASRSRSADFEKRHKGDKRKKEKKQQRDQRDAEDPRARKRPARSRSRRGGERGSAPEPPPAREPPAKQAQPQQGAKQEEAVLGRTKSESVPVAVAPRAAWRDELDKGKAVEEDDPPLDGIVMEPDDDEVERKLAESRARREALIAKWVNKGEGANGQGSLETPDTGMDAEASDDSDGEASPTGPAEKREKPDEQTLEQMKEIQRFVLQQKAEHDDENEMFDENIDESALKQGNALKQSAAISTTGASADDWDDKEGYYKAKIGEVMGGRYLVTEDKCGQGVFSNVVKCTDQQDNIQVAIKIMRCNDMMRKAAEKEIDILERLAKADRAKKSNVIRLIRTFSYRGHLCLVFECMWDNLRVALKKYTKDKGMSLQAVKAYTKQLLIALRHIHRSDIIHADIKPDNILISAGHNIVKICDLGSAMDLTEVEPTPYLVSRFYRAPELCLCKEYGPPIDVWALGCALFELFTGKILFQGKSNNDMIRLYMEVKGKLPHKMIKSGSLWKQHFNEDLDFRFQDVDKVTRKKKIRTITDWTKPRKIEDMVMQRIGTEKQKSSDPEDILYIKKAKQFADLMDKMTTCDPEKRVSADEALSHPFVTEPGPGAPAKGGSQGDKGPKSKEGAPAQGKPKDAKGSGRR</sequence>
<evidence type="ECO:0000259" key="7">
    <source>
        <dbReference type="PROSITE" id="PS50011"/>
    </source>
</evidence>